<dbReference type="SUPFAM" id="SSF143744">
    <property type="entry name" value="GlcG-like"/>
    <property type="match status" value="1"/>
</dbReference>
<sequence>MRTQGKTLVASIVAAVILSATASAQQPPSPPPITPYGAPVGLEAAKKIMAAAEAEAVKNNWAMAIVILDSTGHMVMLHKLDNTQYGSLMAAEDKALSAINYRRPSKVFEDLVAQGGIGLRSLALRGASPLEGGIPINVEGKIVGAIGVSGGTSVQDGQVAKAGADVAK</sequence>
<evidence type="ECO:0000313" key="3">
    <source>
        <dbReference type="Proteomes" id="UP000076959"/>
    </source>
</evidence>
<dbReference type="InterPro" id="IPR038084">
    <property type="entry name" value="PduO/GlcC-like_sf"/>
</dbReference>
<dbReference type="InterPro" id="IPR052517">
    <property type="entry name" value="GlcG_carb_metab_protein"/>
</dbReference>
<dbReference type="Gene3D" id="3.30.450.150">
    <property type="entry name" value="Haem-degrading domain"/>
    <property type="match status" value="1"/>
</dbReference>
<dbReference type="EMBL" id="LUUB01000086">
    <property type="protein sequence ID" value="OAF04333.1"/>
    <property type="molecule type" value="Genomic_DNA"/>
</dbReference>
<comment type="caution">
    <text evidence="2">The sequence shown here is derived from an EMBL/GenBank/DDBJ whole genome shotgun (WGS) entry which is preliminary data.</text>
</comment>
<dbReference type="PANTHER" id="PTHR34309">
    <property type="entry name" value="SLR1406 PROTEIN"/>
    <property type="match status" value="1"/>
</dbReference>
<feature type="signal peptide" evidence="1">
    <location>
        <begin position="1"/>
        <end position="24"/>
    </location>
</feature>
<feature type="chain" id="PRO_5008054565" description="Heme-binding protein" evidence="1">
    <location>
        <begin position="25"/>
        <end position="168"/>
    </location>
</feature>
<dbReference type="STRING" id="1505087.AYJ54_24390"/>
<evidence type="ECO:0000313" key="2">
    <source>
        <dbReference type="EMBL" id="OAF04333.1"/>
    </source>
</evidence>
<dbReference type="OrthoDB" id="9815788at2"/>
<dbReference type="PANTHER" id="PTHR34309:SF1">
    <property type="entry name" value="PROTEIN GLCG"/>
    <property type="match status" value="1"/>
</dbReference>
<dbReference type="AlphaFoldDB" id="A0A176YE13"/>
<protein>
    <recommendedName>
        <fullName evidence="4">Heme-binding protein</fullName>
    </recommendedName>
</protein>
<evidence type="ECO:0000256" key="1">
    <source>
        <dbReference type="SAM" id="SignalP"/>
    </source>
</evidence>
<keyword evidence="3" id="KW-1185">Reference proteome</keyword>
<keyword evidence="1" id="KW-0732">Signal</keyword>
<dbReference type="Pfam" id="PF03928">
    <property type="entry name" value="HbpS-like"/>
    <property type="match status" value="1"/>
</dbReference>
<accession>A0A176YE13</accession>
<evidence type="ECO:0008006" key="4">
    <source>
        <dbReference type="Google" id="ProtNLM"/>
    </source>
</evidence>
<reference evidence="2 3" key="1">
    <citation type="submission" date="2016-03" db="EMBL/GenBank/DDBJ databases">
        <title>Draft Genome Sequence of the Strain BR 10245 (Bradyrhizobium sp.) isolated from nodules of Centrolobium paraense.</title>
        <authorList>
            <person name="Simoes-Araujo J.L.Sr."/>
            <person name="Barauna A.C."/>
            <person name="Silva K."/>
            <person name="Zilli J.E."/>
        </authorList>
    </citation>
    <scope>NUCLEOTIDE SEQUENCE [LARGE SCALE GENOMIC DNA]</scope>
    <source>
        <strain evidence="2 3">BR 10245</strain>
    </source>
</reference>
<proteinExistence type="predicted"/>
<gene>
    <name evidence="2" type="ORF">AYJ54_24390</name>
</gene>
<organism evidence="2 3">
    <name type="scientific">Bradyrhizobium centrolobii</name>
    <dbReference type="NCBI Taxonomy" id="1505087"/>
    <lineage>
        <taxon>Bacteria</taxon>
        <taxon>Pseudomonadati</taxon>
        <taxon>Pseudomonadota</taxon>
        <taxon>Alphaproteobacteria</taxon>
        <taxon>Hyphomicrobiales</taxon>
        <taxon>Nitrobacteraceae</taxon>
        <taxon>Bradyrhizobium</taxon>
    </lineage>
</organism>
<name>A0A176YE13_9BRAD</name>
<dbReference type="Proteomes" id="UP000076959">
    <property type="component" value="Unassembled WGS sequence"/>
</dbReference>
<dbReference type="InterPro" id="IPR005624">
    <property type="entry name" value="PduO/GlcC-like"/>
</dbReference>